<reference evidence="3" key="1">
    <citation type="submission" date="2019-08" db="EMBL/GenBank/DDBJ databases">
        <authorList>
            <person name="Kucharzyk K."/>
            <person name="Murdoch R.W."/>
            <person name="Higgins S."/>
            <person name="Loffler F."/>
        </authorList>
    </citation>
    <scope>NUCLEOTIDE SEQUENCE</scope>
</reference>
<dbReference type="Pfam" id="PF00756">
    <property type="entry name" value="Esterase"/>
    <property type="match status" value="1"/>
</dbReference>
<organism evidence="3">
    <name type="scientific">bioreactor metagenome</name>
    <dbReference type="NCBI Taxonomy" id="1076179"/>
    <lineage>
        <taxon>unclassified sequences</taxon>
        <taxon>metagenomes</taxon>
        <taxon>ecological metagenomes</taxon>
    </lineage>
</organism>
<dbReference type="InterPro" id="IPR029058">
    <property type="entry name" value="AB_hydrolase_fold"/>
</dbReference>
<dbReference type="Gene3D" id="3.40.50.1820">
    <property type="entry name" value="alpha/beta hydrolase"/>
    <property type="match status" value="1"/>
</dbReference>
<keyword evidence="2 3" id="KW-0378">Hydrolase</keyword>
<comment type="caution">
    <text evidence="3">The sequence shown here is derived from an EMBL/GenBank/DDBJ whole genome shotgun (WGS) entry which is preliminary data.</text>
</comment>
<protein>
    <submittedName>
        <fullName evidence="3">Ferri-bacillibactin esterase BesA</fullName>
        <ecNumber evidence="3">3.1.-.-</ecNumber>
    </submittedName>
</protein>
<name>A0A645DTJ5_9ZZZZ</name>
<dbReference type="InterPro" id="IPR000801">
    <property type="entry name" value="Esterase-like"/>
</dbReference>
<dbReference type="AlphaFoldDB" id="A0A645DTJ5"/>
<evidence type="ECO:0000256" key="2">
    <source>
        <dbReference type="ARBA" id="ARBA00022801"/>
    </source>
</evidence>
<evidence type="ECO:0000256" key="1">
    <source>
        <dbReference type="ARBA" id="ARBA00005622"/>
    </source>
</evidence>
<comment type="similarity">
    <text evidence="1">Belongs to the esterase D family.</text>
</comment>
<dbReference type="SUPFAM" id="SSF53474">
    <property type="entry name" value="alpha/beta-Hydrolases"/>
    <property type="match status" value="1"/>
</dbReference>
<dbReference type="InterPro" id="IPR052558">
    <property type="entry name" value="Siderophore_Hydrolase_D"/>
</dbReference>
<proteinExistence type="inferred from homology"/>
<dbReference type="PANTHER" id="PTHR40841">
    <property type="entry name" value="SIDEROPHORE TRIACETYLFUSARININE C ESTERASE"/>
    <property type="match status" value="1"/>
</dbReference>
<dbReference type="PANTHER" id="PTHR40841:SF2">
    <property type="entry name" value="SIDEROPHORE-DEGRADING ESTERASE (EUROFUNG)"/>
    <property type="match status" value="1"/>
</dbReference>
<sequence length="163" mass="17708">MFLDFIEQRLQPAVQAAWPVDAARQTLFGHSLGGLLAVHALATRPGLFTRYAAASPSLWWNDGLTLRSVEHWIETKAAPSAPKVLVQLRAGEKERPDASADPQRAARMAQRRMNERVQELAGLLATSPAKAEVDYRELPGLDHGGVIAPALTEAVALAQRPAM</sequence>
<dbReference type="EMBL" id="VSSQ01039699">
    <property type="protein sequence ID" value="MPM92810.1"/>
    <property type="molecule type" value="Genomic_DNA"/>
</dbReference>
<evidence type="ECO:0000313" key="3">
    <source>
        <dbReference type="EMBL" id="MPM92810.1"/>
    </source>
</evidence>
<dbReference type="GO" id="GO:0016788">
    <property type="term" value="F:hydrolase activity, acting on ester bonds"/>
    <property type="evidence" value="ECO:0007669"/>
    <property type="project" value="TreeGrafter"/>
</dbReference>
<accession>A0A645DTJ5</accession>
<dbReference type="EC" id="3.1.-.-" evidence="3"/>
<gene>
    <name evidence="3" type="primary">besA_4</name>
    <name evidence="3" type="ORF">SDC9_139946</name>
</gene>